<name>A0A852U491_9ACTN</name>
<evidence type="ECO:0000313" key="2">
    <source>
        <dbReference type="Proteomes" id="UP000589036"/>
    </source>
</evidence>
<organism evidence="1 2">
    <name type="scientific">Spinactinospora alkalitolerans</name>
    <dbReference type="NCBI Taxonomy" id="687207"/>
    <lineage>
        <taxon>Bacteria</taxon>
        <taxon>Bacillati</taxon>
        <taxon>Actinomycetota</taxon>
        <taxon>Actinomycetes</taxon>
        <taxon>Streptosporangiales</taxon>
        <taxon>Nocardiopsidaceae</taxon>
        <taxon>Spinactinospora</taxon>
    </lineage>
</organism>
<reference evidence="1 2" key="1">
    <citation type="submission" date="2020-07" db="EMBL/GenBank/DDBJ databases">
        <title>Sequencing the genomes of 1000 actinobacteria strains.</title>
        <authorList>
            <person name="Klenk H.-P."/>
        </authorList>
    </citation>
    <scope>NUCLEOTIDE SEQUENCE [LARGE SCALE GENOMIC DNA]</scope>
    <source>
        <strain evidence="1 2">CXB654</strain>
    </source>
</reference>
<keyword evidence="2" id="KW-1185">Reference proteome</keyword>
<dbReference type="RefSeq" id="WP_179644661.1">
    <property type="nucleotide sequence ID" value="NZ_BAAAYY010000031.1"/>
</dbReference>
<dbReference type="EMBL" id="JACCCC010000001">
    <property type="protein sequence ID" value="NYE48914.1"/>
    <property type="molecule type" value="Genomic_DNA"/>
</dbReference>
<dbReference type="AlphaFoldDB" id="A0A852U491"/>
<evidence type="ECO:0000313" key="1">
    <source>
        <dbReference type="EMBL" id="NYE48914.1"/>
    </source>
</evidence>
<protein>
    <submittedName>
        <fullName evidence="1">Uncharacterized protein</fullName>
    </submittedName>
</protein>
<accession>A0A852U491</accession>
<comment type="caution">
    <text evidence="1">The sequence shown here is derived from an EMBL/GenBank/DDBJ whole genome shotgun (WGS) entry which is preliminary data.</text>
</comment>
<dbReference type="Proteomes" id="UP000589036">
    <property type="component" value="Unassembled WGS sequence"/>
</dbReference>
<sequence length="64" mass="6922">MSVEHCGTCGACGREAVEAEVESSHYTSEGIVRYRRCGCGRRWVDLARFSAVTGTGDLPWSGPN</sequence>
<proteinExistence type="predicted"/>
<gene>
    <name evidence="1" type="ORF">HDA32_004034</name>
</gene>